<evidence type="ECO:0000313" key="12">
    <source>
        <dbReference type="Proteomes" id="UP000094969"/>
    </source>
</evidence>
<dbReference type="GO" id="GO:0016491">
    <property type="term" value="F:oxidoreductase activity"/>
    <property type="evidence" value="ECO:0007669"/>
    <property type="project" value="UniProtKB-KW"/>
</dbReference>
<keyword evidence="3" id="KW-0288">FMN</keyword>
<dbReference type="PANTHER" id="PTHR47354">
    <property type="entry name" value="NADH OXIDOREDUCTASE HCR"/>
    <property type="match status" value="1"/>
</dbReference>
<protein>
    <submittedName>
        <fullName evidence="11">Ferredoxin</fullName>
    </submittedName>
</protein>
<reference evidence="11 12" key="1">
    <citation type="journal article" date="2015" name="Antonie Van Leeuwenhoek">
        <title>Bosea vaviloviae sp. nov., a new species of slow-growing rhizobia isolated from nodules of the relict species Vavilovia formosa (Stev.) Fed.</title>
        <authorList>
            <person name="Safronova V.I."/>
            <person name="Kuznetsova I.G."/>
            <person name="Sazanova A.L."/>
            <person name="Kimeklis A.K."/>
            <person name="Belimov A.A."/>
            <person name="Andronov E.E."/>
            <person name="Pinaev A.G."/>
            <person name="Chizhevskaya E.P."/>
            <person name="Pukhaev A.R."/>
            <person name="Popov K.P."/>
            <person name="Willems A."/>
            <person name="Tikhonovich I.A."/>
        </authorList>
    </citation>
    <scope>NUCLEOTIDE SEQUENCE [LARGE SCALE GENOMIC DNA]</scope>
    <source>
        <strain evidence="11 12">Vaf18</strain>
    </source>
</reference>
<keyword evidence="4" id="KW-0001">2Fe-2S</keyword>
<dbReference type="GO" id="GO:0046872">
    <property type="term" value="F:metal ion binding"/>
    <property type="evidence" value="ECO:0007669"/>
    <property type="project" value="UniProtKB-KW"/>
</dbReference>
<dbReference type="PANTHER" id="PTHR47354:SF1">
    <property type="entry name" value="CARNITINE MONOOXYGENASE REDUCTASE SUBUNIT"/>
    <property type="match status" value="1"/>
</dbReference>
<keyword evidence="2" id="KW-0285">Flavoprotein</keyword>
<gene>
    <name evidence="11" type="ORF">BHK69_25980</name>
</gene>
<proteinExistence type="predicted"/>
<dbReference type="Pfam" id="PF22290">
    <property type="entry name" value="DmmA-like_N"/>
    <property type="match status" value="1"/>
</dbReference>
<dbReference type="Gene3D" id="3.10.20.30">
    <property type="match status" value="1"/>
</dbReference>
<dbReference type="InterPro" id="IPR006058">
    <property type="entry name" value="2Fe2S_fd_BS"/>
</dbReference>
<evidence type="ECO:0000256" key="6">
    <source>
        <dbReference type="ARBA" id="ARBA00023002"/>
    </source>
</evidence>
<evidence type="ECO:0000313" key="11">
    <source>
        <dbReference type="EMBL" id="AOO83432.1"/>
    </source>
</evidence>
<dbReference type="InterPro" id="IPR001041">
    <property type="entry name" value="2Fe-2S_ferredoxin-type"/>
</dbReference>
<dbReference type="InterPro" id="IPR050415">
    <property type="entry name" value="MRET"/>
</dbReference>
<dbReference type="InterPro" id="IPR036010">
    <property type="entry name" value="2Fe-2S_ferredoxin-like_sf"/>
</dbReference>
<dbReference type="Pfam" id="PF00111">
    <property type="entry name" value="Fer2"/>
    <property type="match status" value="1"/>
</dbReference>
<evidence type="ECO:0000256" key="2">
    <source>
        <dbReference type="ARBA" id="ARBA00022630"/>
    </source>
</evidence>
<dbReference type="SUPFAM" id="SSF54292">
    <property type="entry name" value="2Fe-2S ferredoxin-like"/>
    <property type="match status" value="1"/>
</dbReference>
<evidence type="ECO:0000256" key="5">
    <source>
        <dbReference type="ARBA" id="ARBA00022723"/>
    </source>
</evidence>
<dbReference type="CDD" id="cd00207">
    <property type="entry name" value="fer2"/>
    <property type="match status" value="1"/>
</dbReference>
<dbReference type="PROSITE" id="PS51085">
    <property type="entry name" value="2FE2S_FER_2"/>
    <property type="match status" value="1"/>
</dbReference>
<dbReference type="Gene3D" id="3.40.50.80">
    <property type="entry name" value="Nucleotide-binding domain of ferredoxin-NADP reductase (FNR) module"/>
    <property type="match status" value="1"/>
</dbReference>
<keyword evidence="7" id="KW-0408">Iron</keyword>
<evidence type="ECO:0000256" key="3">
    <source>
        <dbReference type="ARBA" id="ARBA00022643"/>
    </source>
</evidence>
<evidence type="ECO:0000256" key="4">
    <source>
        <dbReference type="ARBA" id="ARBA00022714"/>
    </source>
</evidence>
<feature type="domain" description="2Fe-2S ferredoxin-type" evidence="9">
    <location>
        <begin position="233"/>
        <end position="317"/>
    </location>
</feature>
<feature type="domain" description="FAD-binding FR-type" evidence="10">
    <location>
        <begin position="5"/>
        <end position="107"/>
    </location>
</feature>
<dbReference type="Gene3D" id="2.40.30.10">
    <property type="entry name" value="Translation factors"/>
    <property type="match status" value="1"/>
</dbReference>
<dbReference type="AlphaFoldDB" id="A0A1D7U7T8"/>
<dbReference type="GO" id="GO:0051537">
    <property type="term" value="F:2 iron, 2 sulfur cluster binding"/>
    <property type="evidence" value="ECO:0007669"/>
    <property type="project" value="UniProtKB-KW"/>
</dbReference>
<dbReference type="STRING" id="1526658.BHK69_25980"/>
<dbReference type="OrthoDB" id="9796486at2"/>
<evidence type="ECO:0000256" key="8">
    <source>
        <dbReference type="ARBA" id="ARBA00023014"/>
    </source>
</evidence>
<keyword evidence="8" id="KW-0411">Iron-sulfur</keyword>
<dbReference type="KEGG" id="bvv:BHK69_25980"/>
<dbReference type="InterPro" id="IPR054582">
    <property type="entry name" value="DmmA-like_N"/>
</dbReference>
<comment type="cofactor">
    <cofactor evidence="1">
        <name>FMN</name>
        <dbReference type="ChEBI" id="CHEBI:58210"/>
    </cofactor>
</comment>
<keyword evidence="5" id="KW-0479">Metal-binding</keyword>
<dbReference type="InterPro" id="IPR017938">
    <property type="entry name" value="Riboflavin_synthase-like_b-brl"/>
</dbReference>
<sequence>MAAPRLIMKMEVVDLHRGPGDVNVVEFRHPRRPLLPAFDAGSHVDVHLPDGRVRQYSLMGNPADLSKYVIGVKREDGGRGGSAWIHANLNVGDVVAVSTPRNHFKLHDAAKSHLLLAGGIGVTPMISMARALKWDGRAFVLHFFARSRSSAPLLAELEAEIPSCSLKLHFDDDPNTVINMADLLKDQPNGMHLYYCGPPGFMAWTKASAAHWQANTVHFEAFQPDTDPDFVPTAFTMKLRSSGRDLEVPANVSALTVLRAAGVPLLSSCENGVCGSCECGFVSGEPIHRDAVLTPEAKSHRFVPCVSRATGQIVLDL</sequence>
<dbReference type="CDD" id="cd06185">
    <property type="entry name" value="PDR_like"/>
    <property type="match status" value="1"/>
</dbReference>
<dbReference type="PROSITE" id="PS51384">
    <property type="entry name" value="FAD_FR"/>
    <property type="match status" value="1"/>
</dbReference>
<dbReference type="PRINTS" id="PR00409">
    <property type="entry name" value="PHDIOXRDTASE"/>
</dbReference>
<dbReference type="EMBL" id="CP017147">
    <property type="protein sequence ID" value="AOO83432.1"/>
    <property type="molecule type" value="Genomic_DNA"/>
</dbReference>
<dbReference type="Proteomes" id="UP000094969">
    <property type="component" value="Chromosome"/>
</dbReference>
<dbReference type="InterPro" id="IPR017927">
    <property type="entry name" value="FAD-bd_FR_type"/>
</dbReference>
<dbReference type="SUPFAM" id="SSF63380">
    <property type="entry name" value="Riboflavin synthase domain-like"/>
    <property type="match status" value="1"/>
</dbReference>
<dbReference type="SUPFAM" id="SSF52343">
    <property type="entry name" value="Ferredoxin reductase-like, C-terminal NADP-linked domain"/>
    <property type="match status" value="1"/>
</dbReference>
<dbReference type="PROSITE" id="PS00197">
    <property type="entry name" value="2FE2S_FER_1"/>
    <property type="match status" value="1"/>
</dbReference>
<keyword evidence="12" id="KW-1185">Reference proteome</keyword>
<accession>A0A1D7U7T8</accession>
<evidence type="ECO:0000259" key="10">
    <source>
        <dbReference type="PROSITE" id="PS51384"/>
    </source>
</evidence>
<keyword evidence="6" id="KW-0560">Oxidoreductase</keyword>
<dbReference type="RefSeq" id="WP_069692632.1">
    <property type="nucleotide sequence ID" value="NZ_CP017147.1"/>
</dbReference>
<organism evidence="11 12">
    <name type="scientific">Bosea vaviloviae</name>
    <dbReference type="NCBI Taxonomy" id="1526658"/>
    <lineage>
        <taxon>Bacteria</taxon>
        <taxon>Pseudomonadati</taxon>
        <taxon>Pseudomonadota</taxon>
        <taxon>Alphaproteobacteria</taxon>
        <taxon>Hyphomicrobiales</taxon>
        <taxon>Boseaceae</taxon>
        <taxon>Bosea</taxon>
    </lineage>
</organism>
<name>A0A1D7U7T8_9HYPH</name>
<evidence type="ECO:0000256" key="1">
    <source>
        <dbReference type="ARBA" id="ARBA00001917"/>
    </source>
</evidence>
<evidence type="ECO:0000256" key="7">
    <source>
        <dbReference type="ARBA" id="ARBA00023004"/>
    </source>
</evidence>
<dbReference type="InterPro" id="IPR012675">
    <property type="entry name" value="Beta-grasp_dom_sf"/>
</dbReference>
<evidence type="ECO:0000259" key="9">
    <source>
        <dbReference type="PROSITE" id="PS51085"/>
    </source>
</evidence>
<dbReference type="InterPro" id="IPR039261">
    <property type="entry name" value="FNR_nucleotide-bd"/>
</dbReference>